<evidence type="ECO:0000313" key="4">
    <source>
        <dbReference type="Proteomes" id="UP000029738"/>
    </source>
</evidence>
<dbReference type="Proteomes" id="UP000029738">
    <property type="component" value="Unassembled WGS sequence"/>
</dbReference>
<organism evidence="3 4">
    <name type="scientific">Tolypothrix bouteillei VB521301</name>
    <dbReference type="NCBI Taxonomy" id="1479485"/>
    <lineage>
        <taxon>Bacteria</taxon>
        <taxon>Bacillati</taxon>
        <taxon>Cyanobacteriota</taxon>
        <taxon>Cyanophyceae</taxon>
        <taxon>Nostocales</taxon>
        <taxon>Tolypothrichaceae</taxon>
        <taxon>Tolypothrix</taxon>
    </lineage>
</organism>
<dbReference type="InterPro" id="IPR050585">
    <property type="entry name" value="Xaa-Pro_dipeptidyl-ppase/CocE"/>
</dbReference>
<dbReference type="GO" id="GO:0008239">
    <property type="term" value="F:dipeptidyl-peptidase activity"/>
    <property type="evidence" value="ECO:0007669"/>
    <property type="project" value="InterPro"/>
</dbReference>
<dbReference type="Pfam" id="PF02129">
    <property type="entry name" value="Peptidase_S15"/>
    <property type="match status" value="1"/>
</dbReference>
<evidence type="ECO:0000259" key="2">
    <source>
        <dbReference type="SMART" id="SM00939"/>
    </source>
</evidence>
<feature type="domain" description="Xaa-Pro dipeptidyl-peptidase C-terminal" evidence="2">
    <location>
        <begin position="303"/>
        <end position="535"/>
    </location>
</feature>
<gene>
    <name evidence="3" type="ORF">DA73_0400023635</name>
</gene>
<dbReference type="OrthoDB" id="319764at2"/>
<name>A0A8S9TFI8_9CYAN</name>
<dbReference type="InterPro" id="IPR013736">
    <property type="entry name" value="Xaa-Pro_dipept_C"/>
</dbReference>
<dbReference type="InterPro" id="IPR008979">
    <property type="entry name" value="Galactose-bd-like_sf"/>
</dbReference>
<dbReference type="InterPro" id="IPR005674">
    <property type="entry name" value="CocE/Ser_esterase"/>
</dbReference>
<dbReference type="AlphaFoldDB" id="A0A8S9TFI8"/>
<dbReference type="PANTHER" id="PTHR43056">
    <property type="entry name" value="PEPTIDASE S9 PROLYL OLIGOPEPTIDASE"/>
    <property type="match status" value="1"/>
</dbReference>
<sequence length="542" mass="60579">MFNVCPKETLSVLMRDGIRLDADVYRPDAEGEFPVLLMRQPYGRAIASTVVYAHPTWYAACGYIVVIQDVRGRGTSEGEFQLFAREIEDGEDSVNWAAKLPGSTGEVGMYGFSYQGMTQLYAAATKPQALKTICPAMIGYDLYADWAYEGGAFCLQSNLAWALQLATETARLRQDEKAYHALRAACGNLPLHDTSPNRPEVLQNFSPDSFYHDWLAHSQPDEYWEQLSPKTYFQNVDLPVFHIGGWFDTYLRGTMHLYKDLAARSQYRQQLLVGPWAHLPWGRKVGGVNFGINAASPVDEMQIRWFDQFLKGIDTGLLEEPPVCLFEMGSDRWRKFDSFPDTAHKSYYLSSQGLSNIREDSGTISHQPLAISKTDVLVHDPWRPVPSLGGHAAMSAGSFERSHIDCRSDVLTYTSEVLEEDLYLAGDIVVEVWCSSDKPSYDLCAVLSQVYPEGQVYNVTQGYLRSHGSDLTKRQIYLQTTCVRIARGNFFRLSLSAACFPAYSMNPGNGSSLGMEAEVITLMVSCGGEVRSQLLLPVNLLS</sequence>
<dbReference type="Pfam" id="PF08530">
    <property type="entry name" value="PepX_C"/>
    <property type="match status" value="1"/>
</dbReference>
<dbReference type="SUPFAM" id="SSF49785">
    <property type="entry name" value="Galactose-binding domain-like"/>
    <property type="match status" value="1"/>
</dbReference>
<evidence type="ECO:0000256" key="1">
    <source>
        <dbReference type="ARBA" id="ARBA00022801"/>
    </source>
</evidence>
<reference evidence="3" key="1">
    <citation type="journal article" date="2015" name="Genome Announc.">
        <title>Draft Genome Sequence of Tolypothrix boutellei Strain VB521301.</title>
        <authorList>
            <person name="Chandrababunaidu M.M."/>
            <person name="Singh D."/>
            <person name="Sen D."/>
            <person name="Bhan S."/>
            <person name="Das S."/>
            <person name="Gupta A."/>
            <person name="Adhikary S.P."/>
            <person name="Tripathy S."/>
        </authorList>
    </citation>
    <scope>NUCLEOTIDE SEQUENCE</scope>
    <source>
        <strain evidence="3">VB521301</strain>
    </source>
</reference>
<keyword evidence="1 3" id="KW-0378">Hydrolase</keyword>
<dbReference type="Gene3D" id="3.40.50.1820">
    <property type="entry name" value="alpha/beta hydrolase"/>
    <property type="match status" value="1"/>
</dbReference>
<dbReference type="Gene3D" id="2.60.120.260">
    <property type="entry name" value="Galactose-binding domain-like"/>
    <property type="match status" value="1"/>
</dbReference>
<keyword evidence="4" id="KW-1185">Reference proteome</keyword>
<dbReference type="NCBIfam" id="TIGR00976">
    <property type="entry name" value="CocE_NonD"/>
    <property type="match status" value="1"/>
</dbReference>
<dbReference type="EMBL" id="JHEG04000001">
    <property type="protein sequence ID" value="KAF3891095.1"/>
    <property type="molecule type" value="Genomic_DNA"/>
</dbReference>
<dbReference type="RefSeq" id="WP_082051620.1">
    <property type="nucleotide sequence ID" value="NZ_JHEG04000001.1"/>
</dbReference>
<dbReference type="InterPro" id="IPR000383">
    <property type="entry name" value="Xaa-Pro-like_dom"/>
</dbReference>
<reference evidence="3" key="2">
    <citation type="submission" date="2019-11" db="EMBL/GenBank/DDBJ databases">
        <title>Improved Assembly of Tolypothrix boutellei genome.</title>
        <authorList>
            <person name="Sarangi A.N."/>
            <person name="Mukherjee M."/>
            <person name="Ghosh S."/>
            <person name="Singh D."/>
            <person name="Das A."/>
            <person name="Kant S."/>
            <person name="Prusty A."/>
            <person name="Tripathy S."/>
        </authorList>
    </citation>
    <scope>NUCLEOTIDE SEQUENCE</scope>
    <source>
        <strain evidence="3">VB521301</strain>
    </source>
</reference>
<dbReference type="Gene3D" id="1.10.3020.10">
    <property type="entry name" value="alpha-amino acid ester hydrolase ( Helical cap domain)"/>
    <property type="match status" value="1"/>
</dbReference>
<dbReference type="PANTHER" id="PTHR43056:SF10">
    <property type="entry name" value="COCE_NOND FAMILY, PUTATIVE (AFU_ORTHOLOGUE AFUA_7G00600)-RELATED"/>
    <property type="match status" value="1"/>
</dbReference>
<protein>
    <submittedName>
        <fullName evidence="3">CocE/NonD family hydrolase</fullName>
    </submittedName>
</protein>
<dbReference type="SMART" id="SM00939">
    <property type="entry name" value="PepX_C"/>
    <property type="match status" value="1"/>
</dbReference>
<dbReference type="InterPro" id="IPR029058">
    <property type="entry name" value="AB_hydrolase_fold"/>
</dbReference>
<accession>A0A8S9TFI8</accession>
<dbReference type="SUPFAM" id="SSF53474">
    <property type="entry name" value="alpha/beta-Hydrolases"/>
    <property type="match status" value="1"/>
</dbReference>
<evidence type="ECO:0000313" key="3">
    <source>
        <dbReference type="EMBL" id="KAF3891095.1"/>
    </source>
</evidence>
<comment type="caution">
    <text evidence="3">The sequence shown here is derived from an EMBL/GenBank/DDBJ whole genome shotgun (WGS) entry which is preliminary data.</text>
</comment>
<proteinExistence type="predicted"/>